<evidence type="ECO:0000313" key="11">
    <source>
        <dbReference type="EMBL" id="EHL19061.1"/>
    </source>
</evidence>
<name>G9XD56_9FIRM</name>
<dbReference type="EC" id="3.1.-.-" evidence="10"/>
<reference evidence="11 12" key="1">
    <citation type="submission" date="2011-08" db="EMBL/GenBank/DDBJ databases">
        <title>The Genome Sequence of Eubacteriaceae bacterium CM5.</title>
        <authorList>
            <consortium name="The Broad Institute Genome Sequencing Platform"/>
            <person name="Earl A."/>
            <person name="Ward D."/>
            <person name="Feldgarden M."/>
            <person name="Gevers D."/>
            <person name="Sizova M."/>
            <person name="Hazen A."/>
            <person name="Epstein S."/>
            <person name="Young S.K."/>
            <person name="Zeng Q."/>
            <person name="Gargeya S."/>
            <person name="Fitzgerald M."/>
            <person name="Haas B."/>
            <person name="Abouelleil A."/>
            <person name="Alvarado L."/>
            <person name="Arachchi H.M."/>
            <person name="Berlin A."/>
            <person name="Brown A."/>
            <person name="Chapman S.B."/>
            <person name="Chen Z."/>
            <person name="Dunbar C."/>
            <person name="Freedman E."/>
            <person name="Gearin G."/>
            <person name="Gellesch M."/>
            <person name="Goldberg J."/>
            <person name="Griggs A."/>
            <person name="Gujja S."/>
            <person name="Heiman D."/>
            <person name="Howarth C."/>
            <person name="Larson L."/>
            <person name="Lui A."/>
            <person name="MacDonald P.J.P."/>
            <person name="Montmayeur A."/>
            <person name="Murphy C."/>
            <person name="Neiman D."/>
            <person name="Pearson M."/>
            <person name="Priest M."/>
            <person name="Roberts A."/>
            <person name="Saif S."/>
            <person name="Shea T."/>
            <person name="Shenoy N."/>
            <person name="Sisk P."/>
            <person name="Stolte C."/>
            <person name="Sykes S."/>
            <person name="Wortman J."/>
            <person name="Nusbaum C."/>
            <person name="Birren B."/>
        </authorList>
    </citation>
    <scope>NUCLEOTIDE SEQUENCE [LARGE SCALE GENOMIC DNA]</scope>
    <source>
        <strain evidence="11 12">CM5</strain>
    </source>
</reference>
<dbReference type="GO" id="GO:0046872">
    <property type="term" value="F:metal ion binding"/>
    <property type="evidence" value="ECO:0007669"/>
    <property type="project" value="UniProtKB-UniRule"/>
</dbReference>
<dbReference type="RefSeq" id="WP_009528573.1">
    <property type="nucleotide sequence ID" value="NZ_JH414597.1"/>
</dbReference>
<accession>G9XD56</accession>
<dbReference type="HOGENOM" id="CLU_052779_1_0_9"/>
<organism evidence="11 12">
    <name type="scientific">Peptoanaerobacter stomatis</name>
    <dbReference type="NCBI Taxonomy" id="796937"/>
    <lineage>
        <taxon>Bacteria</taxon>
        <taxon>Bacillati</taxon>
        <taxon>Bacillota</taxon>
        <taxon>Clostridia</taxon>
        <taxon>Peptostreptococcales</taxon>
        <taxon>Filifactoraceae</taxon>
        <taxon>Peptoanaerobacter</taxon>
    </lineage>
</organism>
<evidence type="ECO:0000256" key="6">
    <source>
        <dbReference type="ARBA" id="ARBA00023118"/>
    </source>
</evidence>
<feature type="binding site" evidence="10">
    <location>
        <position position="223"/>
    </location>
    <ligand>
        <name>Mn(2+)</name>
        <dbReference type="ChEBI" id="CHEBI:29035"/>
    </ligand>
</feature>
<dbReference type="Pfam" id="PF01867">
    <property type="entry name" value="Cas_Cas1"/>
    <property type="match status" value="1"/>
</dbReference>
<dbReference type="Gene3D" id="3.100.10.20">
    <property type="entry name" value="CRISPR-associated endonuclease Cas1, N-terminal domain"/>
    <property type="match status" value="1"/>
</dbReference>
<evidence type="ECO:0000256" key="1">
    <source>
        <dbReference type="ARBA" id="ARBA00022722"/>
    </source>
</evidence>
<dbReference type="HAMAP" id="MF_01470">
    <property type="entry name" value="Cas1"/>
    <property type="match status" value="1"/>
</dbReference>
<keyword evidence="7 10" id="KW-0238">DNA-binding</keyword>
<evidence type="ECO:0000313" key="12">
    <source>
        <dbReference type="Proteomes" id="UP000003379"/>
    </source>
</evidence>
<comment type="similarity">
    <text evidence="10">Belongs to the CRISPR-associated endonuclease Cas1 family.</text>
</comment>
<keyword evidence="4 10" id="KW-0378">Hydrolase</keyword>
<evidence type="ECO:0000256" key="9">
    <source>
        <dbReference type="ARBA" id="ARBA00038592"/>
    </source>
</evidence>
<dbReference type="InterPro" id="IPR042211">
    <property type="entry name" value="CRISPR-assoc_Cas1_N"/>
</dbReference>
<keyword evidence="5 10" id="KW-0460">Magnesium</keyword>
<dbReference type="GO" id="GO:0043571">
    <property type="term" value="P:maintenance of CRISPR repeat elements"/>
    <property type="evidence" value="ECO:0007669"/>
    <property type="project" value="UniProtKB-UniRule"/>
</dbReference>
<dbReference type="GO" id="GO:0016787">
    <property type="term" value="F:hydrolase activity"/>
    <property type="evidence" value="ECO:0007669"/>
    <property type="project" value="UniProtKB-KW"/>
</dbReference>
<evidence type="ECO:0000256" key="4">
    <source>
        <dbReference type="ARBA" id="ARBA00022801"/>
    </source>
</evidence>
<gene>
    <name evidence="10" type="primary">cas1</name>
    <name evidence="11" type="ORF">HMPREF9628_00295</name>
</gene>
<evidence type="ECO:0000256" key="7">
    <source>
        <dbReference type="ARBA" id="ARBA00023125"/>
    </source>
</evidence>
<evidence type="ECO:0000256" key="3">
    <source>
        <dbReference type="ARBA" id="ARBA00022759"/>
    </source>
</evidence>
<comment type="function">
    <text evidence="10">CRISPR (clustered regularly interspaced short palindromic repeat), is an adaptive immune system that provides protection against mobile genetic elements (viruses, transposable elements and conjugative plasmids). CRISPR clusters contain spacers, sequences complementary to antecedent mobile elements, and target invading nucleic acids. CRISPR clusters are transcribed and processed into CRISPR RNA (crRNA). Acts as a dsDNA endonuclease. Involved in the integration of spacer DNA into the CRISPR cassette.</text>
</comment>
<keyword evidence="8 10" id="KW-0464">Manganese</keyword>
<dbReference type="Gene3D" id="1.20.120.920">
    <property type="entry name" value="CRISPR-associated endonuclease Cas1, C-terminal domain"/>
    <property type="match status" value="1"/>
</dbReference>
<evidence type="ECO:0000256" key="5">
    <source>
        <dbReference type="ARBA" id="ARBA00022842"/>
    </source>
</evidence>
<dbReference type="InterPro" id="IPR042206">
    <property type="entry name" value="CRISPR-assoc_Cas1_C"/>
</dbReference>
<dbReference type="PANTHER" id="PTHR34353">
    <property type="entry name" value="CRISPR-ASSOCIATED ENDONUCLEASE CAS1 1"/>
    <property type="match status" value="1"/>
</dbReference>
<dbReference type="GO" id="GO:0004519">
    <property type="term" value="F:endonuclease activity"/>
    <property type="evidence" value="ECO:0007669"/>
    <property type="project" value="UniProtKB-UniRule"/>
</dbReference>
<dbReference type="NCBIfam" id="TIGR00287">
    <property type="entry name" value="cas1"/>
    <property type="match status" value="1"/>
</dbReference>
<sequence>MNHLYIQKQGSTLGFQKNRFVINAPQENETYVPLENIQNITLFGNIQVTAHCIHNILSHEINLTFLSKNGEYIGRLESSKNININKQRLQFQKSEDQKFKLEMSKKFIQGKIQNQKTVLQRLNRKLTNDKLAKTIKDIQLIIKKIDNVQETDKLMGLEGYTAKLYYKAISDILPQEYKFDKRTKRPPKDPFNAMISFGYTLLHNQIYSIISAKGLNPYVAFLHSDRQNHPALCSDIIEEFRAALIDTLSIHLINNQKITIDDFEYTKNAVYLKKDANKKFIEELEKRLNQEVSYIADIPYKMNFKQIIEHQINLIIKSMNYNDTTLYKPMTIR</sequence>
<evidence type="ECO:0000256" key="2">
    <source>
        <dbReference type="ARBA" id="ARBA00022723"/>
    </source>
</evidence>
<dbReference type="GO" id="GO:0051607">
    <property type="term" value="P:defense response to virus"/>
    <property type="evidence" value="ECO:0007669"/>
    <property type="project" value="UniProtKB-UniRule"/>
</dbReference>
<dbReference type="CDD" id="cd09634">
    <property type="entry name" value="Cas1_I-II-III"/>
    <property type="match status" value="1"/>
</dbReference>
<keyword evidence="2 10" id="KW-0479">Metal-binding</keyword>
<dbReference type="InterPro" id="IPR002729">
    <property type="entry name" value="CRISPR-assoc_Cas1"/>
</dbReference>
<comment type="cofactor">
    <cofactor evidence="10">
        <name>Mg(2+)</name>
        <dbReference type="ChEBI" id="CHEBI:18420"/>
    </cofactor>
    <cofactor evidence="10">
        <name>Mn(2+)</name>
        <dbReference type="ChEBI" id="CHEBI:29035"/>
    </cofactor>
</comment>
<proteinExistence type="inferred from homology"/>
<dbReference type="InterPro" id="IPR050646">
    <property type="entry name" value="Cas1"/>
</dbReference>
<keyword evidence="6 10" id="KW-0051">Antiviral defense</keyword>
<feature type="binding site" evidence="10">
    <location>
        <position position="238"/>
    </location>
    <ligand>
        <name>Mn(2+)</name>
        <dbReference type="ChEBI" id="CHEBI:29035"/>
    </ligand>
</feature>
<keyword evidence="3 10" id="KW-0255">Endonuclease</keyword>
<dbReference type="EMBL" id="AFZG01000030">
    <property type="protein sequence ID" value="EHL19061.1"/>
    <property type="molecule type" value="Genomic_DNA"/>
</dbReference>
<comment type="caution">
    <text evidence="11">The sequence shown here is derived from an EMBL/GenBank/DDBJ whole genome shotgun (WGS) entry which is preliminary data.</text>
</comment>
<dbReference type="AlphaFoldDB" id="G9XD56"/>
<evidence type="ECO:0000256" key="8">
    <source>
        <dbReference type="ARBA" id="ARBA00023211"/>
    </source>
</evidence>
<dbReference type="PANTHER" id="PTHR34353:SF2">
    <property type="entry name" value="CRISPR-ASSOCIATED ENDONUCLEASE CAS1 1"/>
    <property type="match status" value="1"/>
</dbReference>
<dbReference type="GO" id="GO:0003677">
    <property type="term" value="F:DNA binding"/>
    <property type="evidence" value="ECO:0007669"/>
    <property type="project" value="UniProtKB-KW"/>
</dbReference>
<protein>
    <recommendedName>
        <fullName evidence="10">CRISPR-associated endonuclease Cas1</fullName>
        <ecNumber evidence="10">3.1.-.-</ecNumber>
    </recommendedName>
</protein>
<evidence type="ECO:0000256" key="10">
    <source>
        <dbReference type="HAMAP-Rule" id="MF_01470"/>
    </source>
</evidence>
<feature type="binding site" evidence="10">
    <location>
        <position position="158"/>
    </location>
    <ligand>
        <name>Mn(2+)</name>
        <dbReference type="ChEBI" id="CHEBI:29035"/>
    </ligand>
</feature>
<dbReference type="Proteomes" id="UP000003379">
    <property type="component" value="Unassembled WGS sequence"/>
</dbReference>
<keyword evidence="1 10" id="KW-0540">Nuclease</keyword>
<comment type="subunit">
    <text evidence="9 10">Homodimer, forms a heterotetramer with a Cas2 homodimer.</text>
</comment>